<name>A0AAD7SPM8_9TELE</name>
<evidence type="ECO:0000313" key="2">
    <source>
        <dbReference type="EMBL" id="KAJ8406008.1"/>
    </source>
</evidence>
<proteinExistence type="predicted"/>
<keyword evidence="1" id="KW-1133">Transmembrane helix</keyword>
<feature type="transmembrane region" description="Helical" evidence="1">
    <location>
        <begin position="67"/>
        <end position="86"/>
    </location>
</feature>
<keyword evidence="3" id="KW-1185">Reference proteome</keyword>
<evidence type="ECO:0000256" key="1">
    <source>
        <dbReference type="SAM" id="Phobius"/>
    </source>
</evidence>
<reference evidence="2" key="1">
    <citation type="journal article" date="2023" name="Science">
        <title>Genome structures resolve the early diversification of teleost fishes.</title>
        <authorList>
            <person name="Parey E."/>
            <person name="Louis A."/>
            <person name="Montfort J."/>
            <person name="Bouchez O."/>
            <person name="Roques C."/>
            <person name="Iampietro C."/>
            <person name="Lluch J."/>
            <person name="Castinel A."/>
            <person name="Donnadieu C."/>
            <person name="Desvignes T."/>
            <person name="Floi Bucao C."/>
            <person name="Jouanno E."/>
            <person name="Wen M."/>
            <person name="Mejri S."/>
            <person name="Dirks R."/>
            <person name="Jansen H."/>
            <person name="Henkel C."/>
            <person name="Chen W.J."/>
            <person name="Zahm M."/>
            <person name="Cabau C."/>
            <person name="Klopp C."/>
            <person name="Thompson A.W."/>
            <person name="Robinson-Rechavi M."/>
            <person name="Braasch I."/>
            <person name="Lecointre G."/>
            <person name="Bobe J."/>
            <person name="Postlethwait J.H."/>
            <person name="Berthelot C."/>
            <person name="Roest Crollius H."/>
            <person name="Guiguen Y."/>
        </authorList>
    </citation>
    <scope>NUCLEOTIDE SEQUENCE</scope>
    <source>
        <strain evidence="2">NC1722</strain>
    </source>
</reference>
<organism evidence="2 3">
    <name type="scientific">Aldrovandia affinis</name>
    <dbReference type="NCBI Taxonomy" id="143900"/>
    <lineage>
        <taxon>Eukaryota</taxon>
        <taxon>Metazoa</taxon>
        <taxon>Chordata</taxon>
        <taxon>Craniata</taxon>
        <taxon>Vertebrata</taxon>
        <taxon>Euteleostomi</taxon>
        <taxon>Actinopterygii</taxon>
        <taxon>Neopterygii</taxon>
        <taxon>Teleostei</taxon>
        <taxon>Notacanthiformes</taxon>
        <taxon>Halosauridae</taxon>
        <taxon>Aldrovandia</taxon>
    </lineage>
</organism>
<dbReference type="AlphaFoldDB" id="A0AAD7SPM8"/>
<evidence type="ECO:0000313" key="3">
    <source>
        <dbReference type="Proteomes" id="UP001221898"/>
    </source>
</evidence>
<accession>A0AAD7SPM8</accession>
<sequence length="95" mass="10461">MRVNALDLTELIWPMAAYWSAASLRVSVLFGIVESFIVITFQLVYLKAQLTADFINGLTFSGDLSSMFNATAAGSLLWTTGLRFIYTGSVENRGE</sequence>
<keyword evidence="1" id="KW-0812">Transmembrane</keyword>
<comment type="caution">
    <text evidence="2">The sequence shown here is derived from an EMBL/GenBank/DDBJ whole genome shotgun (WGS) entry which is preliminary data.</text>
</comment>
<gene>
    <name evidence="2" type="ORF">AAFF_G00308960</name>
</gene>
<protein>
    <submittedName>
        <fullName evidence="2">Uncharacterized protein</fullName>
    </submittedName>
</protein>
<feature type="transmembrane region" description="Helical" evidence="1">
    <location>
        <begin position="24"/>
        <end position="46"/>
    </location>
</feature>
<dbReference type="EMBL" id="JAINUG010000045">
    <property type="protein sequence ID" value="KAJ8406008.1"/>
    <property type="molecule type" value="Genomic_DNA"/>
</dbReference>
<dbReference type="Proteomes" id="UP001221898">
    <property type="component" value="Unassembled WGS sequence"/>
</dbReference>
<keyword evidence="1" id="KW-0472">Membrane</keyword>